<accession>A0ABS2V4V9</accession>
<dbReference type="EMBL" id="JAFEJA010000004">
    <property type="protein sequence ID" value="MBM9624805.1"/>
    <property type="molecule type" value="Genomic_DNA"/>
</dbReference>
<keyword evidence="1" id="KW-0472">Membrane</keyword>
<organism evidence="2 3">
    <name type="scientific">Streptomyces zhihengii</name>
    <dbReference type="NCBI Taxonomy" id="1818004"/>
    <lineage>
        <taxon>Bacteria</taxon>
        <taxon>Bacillati</taxon>
        <taxon>Actinomycetota</taxon>
        <taxon>Actinomycetes</taxon>
        <taxon>Kitasatosporales</taxon>
        <taxon>Streptomycetaceae</taxon>
        <taxon>Streptomyces</taxon>
    </lineage>
</organism>
<reference evidence="2 3" key="1">
    <citation type="journal article" date="2016" name="Arch. Microbiol.">
        <title>Streptomyces zhihengii sp. nov., isolated from rhizospheric soil of Psammosilene tunicoides.</title>
        <authorList>
            <person name="Huang M.J."/>
            <person name="Fei J.J."/>
            <person name="Salam N."/>
            <person name="Kim C.J."/>
            <person name="Hozzein W.N."/>
            <person name="Xiao M."/>
            <person name="Huang H.Q."/>
            <person name="Li W.J."/>
        </authorList>
    </citation>
    <scope>NUCLEOTIDE SEQUENCE [LARGE SCALE GENOMIC DNA]</scope>
    <source>
        <strain evidence="2 3">YIM T102</strain>
    </source>
</reference>
<comment type="caution">
    <text evidence="2">The sequence shown here is derived from an EMBL/GenBank/DDBJ whole genome shotgun (WGS) entry which is preliminary data.</text>
</comment>
<geneLocation type="plasmid" evidence="2">
    <name>unnamed2</name>
</geneLocation>
<sequence length="63" mass="6090">MALVLLTVAVVVIVALLCAVGAGVLARADGATWPTALARAASAFVAVLALSATVTAALAACLR</sequence>
<keyword evidence="1" id="KW-1133">Transmembrane helix</keyword>
<proteinExistence type="predicted"/>
<evidence type="ECO:0000313" key="2">
    <source>
        <dbReference type="EMBL" id="MBM9624805.1"/>
    </source>
</evidence>
<keyword evidence="1" id="KW-0812">Transmembrane</keyword>
<evidence type="ECO:0000256" key="1">
    <source>
        <dbReference type="SAM" id="Phobius"/>
    </source>
</evidence>
<dbReference type="Proteomes" id="UP000664109">
    <property type="component" value="Unassembled WGS sequence"/>
</dbReference>
<keyword evidence="3" id="KW-1185">Reference proteome</keyword>
<name>A0ABS2V4V9_9ACTN</name>
<gene>
    <name evidence="2" type="ORF">JE024_40515</name>
</gene>
<keyword evidence="2" id="KW-0614">Plasmid</keyword>
<protein>
    <submittedName>
        <fullName evidence="2">Uncharacterized protein</fullName>
    </submittedName>
</protein>
<evidence type="ECO:0000313" key="3">
    <source>
        <dbReference type="Proteomes" id="UP000664109"/>
    </source>
</evidence>
<feature type="transmembrane region" description="Helical" evidence="1">
    <location>
        <begin position="36"/>
        <end position="62"/>
    </location>
</feature>